<dbReference type="InterPro" id="IPR017871">
    <property type="entry name" value="ABC_transporter-like_CS"/>
</dbReference>
<dbReference type="SUPFAM" id="SSF52540">
    <property type="entry name" value="P-loop containing nucleoside triphosphate hydrolases"/>
    <property type="match status" value="1"/>
</dbReference>
<comment type="similarity">
    <text evidence="2">Belongs to the ABC transporter superfamily. ABCG family. Eye pigment precursor importer (TC 3.A.1.204) subfamily.</text>
</comment>
<dbReference type="EMBL" id="CAJNOC010009018">
    <property type="protein sequence ID" value="CAF1123769.1"/>
    <property type="molecule type" value="Genomic_DNA"/>
</dbReference>
<feature type="non-terminal residue" evidence="10">
    <location>
        <position position="215"/>
    </location>
</feature>
<dbReference type="Pfam" id="PF00005">
    <property type="entry name" value="ABC_tran"/>
    <property type="match status" value="2"/>
</dbReference>
<dbReference type="Gene3D" id="3.40.50.300">
    <property type="entry name" value="P-loop containing nucleotide triphosphate hydrolases"/>
    <property type="match status" value="2"/>
</dbReference>
<evidence type="ECO:0000313" key="10">
    <source>
        <dbReference type="EMBL" id="CAF1123769.1"/>
    </source>
</evidence>
<dbReference type="PANTHER" id="PTHR48041">
    <property type="entry name" value="ABC TRANSPORTER G FAMILY MEMBER 28"/>
    <property type="match status" value="1"/>
</dbReference>
<accession>A0A814QSL5</accession>
<feature type="domain" description="ABC transporter" evidence="9">
    <location>
        <begin position="37"/>
        <end position="213"/>
    </location>
</feature>
<dbReference type="InterPro" id="IPR003593">
    <property type="entry name" value="AAA+_ATPase"/>
</dbReference>
<evidence type="ECO:0000313" key="11">
    <source>
        <dbReference type="Proteomes" id="UP000663879"/>
    </source>
</evidence>
<keyword evidence="8" id="KW-0472">Membrane</keyword>
<dbReference type="Proteomes" id="UP000663879">
    <property type="component" value="Unassembled WGS sequence"/>
</dbReference>
<dbReference type="PROSITE" id="PS00211">
    <property type="entry name" value="ABC_TRANSPORTER_1"/>
    <property type="match status" value="1"/>
</dbReference>
<keyword evidence="5" id="KW-0547">Nucleotide-binding</keyword>
<keyword evidence="3" id="KW-0813">Transport</keyword>
<organism evidence="10 11">
    <name type="scientific">Brachionus calyciflorus</name>
    <dbReference type="NCBI Taxonomy" id="104777"/>
    <lineage>
        <taxon>Eukaryota</taxon>
        <taxon>Metazoa</taxon>
        <taxon>Spiralia</taxon>
        <taxon>Gnathifera</taxon>
        <taxon>Rotifera</taxon>
        <taxon>Eurotatoria</taxon>
        <taxon>Monogononta</taxon>
        <taxon>Pseudotrocha</taxon>
        <taxon>Ploima</taxon>
        <taxon>Brachionidae</taxon>
        <taxon>Brachionus</taxon>
    </lineage>
</organism>
<evidence type="ECO:0000259" key="9">
    <source>
        <dbReference type="PROSITE" id="PS50893"/>
    </source>
</evidence>
<proteinExistence type="inferred from homology"/>
<dbReference type="GO" id="GO:0042626">
    <property type="term" value="F:ATPase-coupled transmembrane transporter activity"/>
    <property type="evidence" value="ECO:0007669"/>
    <property type="project" value="TreeGrafter"/>
</dbReference>
<dbReference type="InterPro" id="IPR003439">
    <property type="entry name" value="ABC_transporter-like_ATP-bd"/>
</dbReference>
<dbReference type="PANTHER" id="PTHR48041:SF139">
    <property type="entry name" value="PROTEIN SCARLET"/>
    <property type="match status" value="1"/>
</dbReference>
<dbReference type="OrthoDB" id="66620at2759"/>
<dbReference type="GO" id="GO:0016887">
    <property type="term" value="F:ATP hydrolysis activity"/>
    <property type="evidence" value="ECO:0007669"/>
    <property type="project" value="InterPro"/>
</dbReference>
<gene>
    <name evidence="10" type="ORF">OXX778_LOCUS22159</name>
</gene>
<evidence type="ECO:0000256" key="5">
    <source>
        <dbReference type="ARBA" id="ARBA00022741"/>
    </source>
</evidence>
<evidence type="ECO:0000256" key="2">
    <source>
        <dbReference type="ARBA" id="ARBA00005814"/>
    </source>
</evidence>
<keyword evidence="7" id="KW-1133">Transmembrane helix</keyword>
<dbReference type="SMART" id="SM00382">
    <property type="entry name" value="AAA"/>
    <property type="match status" value="1"/>
</dbReference>
<dbReference type="GO" id="GO:0005524">
    <property type="term" value="F:ATP binding"/>
    <property type="evidence" value="ECO:0007669"/>
    <property type="project" value="UniProtKB-KW"/>
</dbReference>
<keyword evidence="11" id="KW-1185">Reference proteome</keyword>
<dbReference type="GO" id="GO:0016020">
    <property type="term" value="C:membrane"/>
    <property type="evidence" value="ECO:0007669"/>
    <property type="project" value="UniProtKB-SubCell"/>
</dbReference>
<comment type="subcellular location">
    <subcellularLocation>
        <location evidence="1">Membrane</location>
        <topology evidence="1">Multi-pass membrane protein</topology>
    </subcellularLocation>
</comment>
<evidence type="ECO:0000256" key="4">
    <source>
        <dbReference type="ARBA" id="ARBA00022692"/>
    </source>
</evidence>
<keyword evidence="6" id="KW-0067">ATP-binding</keyword>
<evidence type="ECO:0000256" key="7">
    <source>
        <dbReference type="ARBA" id="ARBA00022989"/>
    </source>
</evidence>
<keyword evidence="4" id="KW-0812">Transmembrane</keyword>
<reference evidence="10" key="1">
    <citation type="submission" date="2021-02" db="EMBL/GenBank/DDBJ databases">
        <authorList>
            <person name="Nowell W R."/>
        </authorList>
    </citation>
    <scope>NUCLEOTIDE SEQUENCE</scope>
    <source>
        <strain evidence="10">Ploen Becks lab</strain>
    </source>
</reference>
<evidence type="ECO:0000256" key="1">
    <source>
        <dbReference type="ARBA" id="ARBA00004141"/>
    </source>
</evidence>
<evidence type="ECO:0000256" key="3">
    <source>
        <dbReference type="ARBA" id="ARBA00022448"/>
    </source>
</evidence>
<feature type="non-terminal residue" evidence="10">
    <location>
        <position position="1"/>
    </location>
</feature>
<dbReference type="InterPro" id="IPR050352">
    <property type="entry name" value="ABCG_transporters"/>
</dbReference>
<evidence type="ECO:0000256" key="8">
    <source>
        <dbReference type="ARBA" id="ARBA00023136"/>
    </source>
</evidence>
<comment type="caution">
    <text evidence="10">The sequence shown here is derived from an EMBL/GenBank/DDBJ whole genome shotgun (WGS) entry which is preliminary data.</text>
</comment>
<evidence type="ECO:0000256" key="6">
    <source>
        <dbReference type="ARBA" id="ARBA00022840"/>
    </source>
</evidence>
<sequence length="215" mass="24272">MSKKDEYKKYENLQSYSIPKYINLSWSHLTIKATIGSKNKSLFNLCRQSKRFETILNEVKGIVEPGEMLALMGPSGSGKTTLMDRSLSQDTKLRRVYQVLKEFNLEKRANVKIGIPGRKKGISGGEKRRLTFASEILTDPPLLFCDEPTSGLDSKMAKSIISYLKKLAENGKTVICTIHQPSSVIFAMFDKICILSQSRIAFFGTRENALNFFEN</sequence>
<dbReference type="AlphaFoldDB" id="A0A814QSL5"/>
<name>A0A814QSL5_9BILA</name>
<dbReference type="PROSITE" id="PS50893">
    <property type="entry name" value="ABC_TRANSPORTER_2"/>
    <property type="match status" value="1"/>
</dbReference>
<dbReference type="InterPro" id="IPR027417">
    <property type="entry name" value="P-loop_NTPase"/>
</dbReference>
<protein>
    <recommendedName>
        <fullName evidence="9">ABC transporter domain-containing protein</fullName>
    </recommendedName>
</protein>